<evidence type="ECO:0000256" key="2">
    <source>
        <dbReference type="SAM" id="Phobius"/>
    </source>
</evidence>
<reference evidence="3 4" key="1">
    <citation type="submission" date="2023-07" db="EMBL/GenBank/DDBJ databases">
        <title>Closed genome sequence of Methanosarcinaceae archaeon Am2.</title>
        <authorList>
            <person name="Poehlein A."/>
            <person name="Protasov E."/>
            <person name="Platt K."/>
            <person name="Reeh H."/>
            <person name="Daniel R."/>
            <person name="Brune A."/>
        </authorList>
    </citation>
    <scope>NUCLEOTIDE SEQUENCE [LARGE SCALE GENOMIC DNA]</scope>
    <source>
        <strain evidence="3 4">Am2</strain>
    </source>
</reference>
<keyword evidence="4" id="KW-1185">Reference proteome</keyword>
<keyword evidence="2" id="KW-0812">Transmembrane</keyword>
<protein>
    <submittedName>
        <fullName evidence="3">Uncharacterized protein</fullName>
    </submittedName>
</protein>
<feature type="transmembrane region" description="Helical" evidence="2">
    <location>
        <begin position="7"/>
        <end position="28"/>
    </location>
</feature>
<dbReference type="RefSeq" id="WP_338097543.1">
    <property type="nucleotide sequence ID" value="NZ_CP131061.1"/>
</dbReference>
<keyword evidence="2" id="KW-0472">Membrane</keyword>
<gene>
    <name evidence="3" type="ORF">MsAm2_13800</name>
</gene>
<dbReference type="AlphaFoldDB" id="A0AA97A6R7"/>
<evidence type="ECO:0000256" key="1">
    <source>
        <dbReference type="SAM" id="MobiDB-lite"/>
    </source>
</evidence>
<dbReference type="GeneID" id="89228808"/>
<organism evidence="3 4">
    <name type="scientific">Methanolapillus ohkumae</name>
    <dbReference type="NCBI Taxonomy" id="3028298"/>
    <lineage>
        <taxon>Archaea</taxon>
        <taxon>Methanobacteriati</taxon>
        <taxon>Methanobacteriota</taxon>
        <taxon>Stenosarchaea group</taxon>
        <taxon>Methanomicrobia</taxon>
        <taxon>Methanosarcinales</taxon>
        <taxon>Methanosarcinaceae</taxon>
        <taxon>Methanolapillus</taxon>
    </lineage>
</organism>
<evidence type="ECO:0000313" key="3">
    <source>
        <dbReference type="EMBL" id="WNY27578.1"/>
    </source>
</evidence>
<proteinExistence type="predicted"/>
<dbReference type="Proteomes" id="UP001304970">
    <property type="component" value="Chromosome"/>
</dbReference>
<accession>A0AA97A6R7</accession>
<name>A0AA97A6R7_9EURY</name>
<feature type="compositionally biased region" description="Low complexity" evidence="1">
    <location>
        <begin position="36"/>
        <end position="69"/>
    </location>
</feature>
<evidence type="ECO:0000313" key="4">
    <source>
        <dbReference type="Proteomes" id="UP001304970"/>
    </source>
</evidence>
<sequence>MDKNTQNYLIVGAIVAIVIVAALLFFFYSGNDDNTPPATNTTPNTPSNTSNTSNTSNATNETANTTNSTGAGLSSLPPIVVTPSLGGGGSTSSKVSPVGYWKINDADISVTYGEEGSEDLDEGDYTDQYMWIDYDGTCYMEIEAFGISMDSDGTWNYTGSDSYEFYMEDFNATARATMDSEGNLVFVSGIHFENSTDTDYGVIEGTISTLVLEETLYNEWYLNELEATVTVDEEPRDITDSDVGFDIDILESTFDIDINTDFGSATYAGDWRVDKSTRNAGDYIFIAEDGIEQKAKLNSSDIHCIEIVTPYEFEIEEGYFIKVNKCILSWAT</sequence>
<keyword evidence="2" id="KW-1133">Transmembrane helix</keyword>
<dbReference type="EMBL" id="CP131061">
    <property type="protein sequence ID" value="WNY27578.1"/>
    <property type="molecule type" value="Genomic_DNA"/>
</dbReference>
<feature type="region of interest" description="Disordered" evidence="1">
    <location>
        <begin position="36"/>
        <end position="75"/>
    </location>
</feature>